<dbReference type="Pfam" id="PF08665">
    <property type="entry name" value="PglZ"/>
    <property type="match status" value="1"/>
</dbReference>
<dbReference type="NCBIfam" id="TIGR02687">
    <property type="entry name" value="BREX-1 system phosphatase PglZ type A"/>
    <property type="match status" value="1"/>
</dbReference>
<dbReference type="Proteomes" id="UP000680638">
    <property type="component" value="Unassembled WGS sequence"/>
</dbReference>
<dbReference type="SUPFAM" id="SSF53649">
    <property type="entry name" value="Alkaline phosphatase-like"/>
    <property type="match status" value="1"/>
</dbReference>
<dbReference type="RefSeq" id="WP_212949693.1">
    <property type="nucleotide sequence ID" value="NZ_BORW01000009.1"/>
</dbReference>
<dbReference type="InterPro" id="IPR017850">
    <property type="entry name" value="Alkaline_phosphatase_core_sf"/>
</dbReference>
<comment type="caution">
    <text evidence="1">The sequence shown here is derived from an EMBL/GenBank/DDBJ whole genome shotgun (WGS) entry which is preliminary data.</text>
</comment>
<protein>
    <submittedName>
        <fullName evidence="1">DNA repair protein</fullName>
    </submittedName>
</protein>
<gene>
    <name evidence="1" type="ORF">J21TS3_22890</name>
</gene>
<reference evidence="1 2" key="1">
    <citation type="submission" date="2021-03" db="EMBL/GenBank/DDBJ databases">
        <title>Antimicrobial resistance genes in bacteria isolated from Japanese honey, and their potential for conferring macrolide and lincosamide resistance in the American foulbrood pathogen Paenibacillus larvae.</title>
        <authorList>
            <person name="Okamoto M."/>
            <person name="Kumagai M."/>
            <person name="Kanamori H."/>
            <person name="Takamatsu D."/>
        </authorList>
    </citation>
    <scope>NUCLEOTIDE SEQUENCE [LARGE SCALE GENOMIC DNA]</scope>
    <source>
        <strain evidence="1 2">J21TS3</strain>
    </source>
</reference>
<evidence type="ECO:0000313" key="2">
    <source>
        <dbReference type="Proteomes" id="UP000680638"/>
    </source>
</evidence>
<organism evidence="1 2">
    <name type="scientific">Paenibacillus cookii</name>
    <dbReference type="NCBI Taxonomy" id="157839"/>
    <lineage>
        <taxon>Bacteria</taxon>
        <taxon>Bacillati</taxon>
        <taxon>Bacillota</taxon>
        <taxon>Bacilli</taxon>
        <taxon>Bacillales</taxon>
        <taxon>Paenibacillaceae</taxon>
        <taxon>Paenibacillus</taxon>
    </lineage>
</organism>
<name>A0ABQ4LWG7_9BACL</name>
<accession>A0ABQ4LWG7</accession>
<dbReference type="EMBL" id="BORW01000009">
    <property type="protein sequence ID" value="GIO67468.1"/>
    <property type="molecule type" value="Genomic_DNA"/>
</dbReference>
<evidence type="ECO:0000313" key="1">
    <source>
        <dbReference type="EMBL" id="GIO67468.1"/>
    </source>
</evidence>
<keyword evidence="2" id="KW-1185">Reference proteome</keyword>
<proteinExistence type="predicted"/>
<sequence length="840" mass="97596">MAELNLKQIADKLNAEFTGDTRKLVFWYDDKAEFADDIHTLQMTNAKVYHLEPDNQFYTKYFLERLDRTTNYLIYAPFPKPPVRDNHLADTIKYSKEFFADRASLLTVDLGIDEKYKPLIQKYIKFFGAKDRTQRFYDLEIENFTRDTIEIALMSVLCKTRTASFEEVVRVVLTDADLEDNKFLAEFEKYDLLPAFWRLCEDQFGYTDVKPTVEKLVVTMFVTYMERYMDAELPKAWKSFVSYKSGNIIAFLDNLMNSLLYRGRYNELSEYVAVGLNAASALEAVSPEDLLRCDTFAFIDRMIIHWITERLLAEDTGAKLNGMTIPMVCQERSKMHFGETYKEQYQLLEHAYYLILQANYNCPDDFIGIVNQYRESDYLIDTHYRNFYSCFDKLKDSTAFERLRDLIENIYTNEYLAEIIPKWNAAIINDESMTVLPLQRDFYSKYIRNSKERVVVIISDAMRYETGRTLWARLQDDEKCSAKLEAMLSVLPSYTRLGMAALLPHRALEMTDDYRVLVDGASCDDLKQREGVLQRYNPNSRCIQYDDLKAMKRDAIRQLFVGMEVIYIYHNQIDARGDKANTENEVFIACEEAINEIHDLIRQLTDHVSATHYIVTADHGFIYKRDKLQESDKLANSAEKGSFINRRFIVSDKEIQGDGIGSVPLSRILGNHDTKVVSFPISSNVFKVAGGGQNYVHGGSSPQEMIVPVLDIKTEKGHKETRTVQIALISMVQKITNLITTLDFIQNEPISDVLKGTSFKILFISEDNEKISNENIYIADKKDADPQKRMFRLRFNFKNKQYDKSKRYYLVAFDETNDLEVLRHEVMIDIAFANDFGFNV</sequence>
<dbReference type="InterPro" id="IPR014060">
    <property type="entry name" value="PglZ"/>
</dbReference>